<dbReference type="SMR" id="A0A0M0BNQ9"/>
<dbReference type="Gene3D" id="3.30.365.10">
    <property type="entry name" value="Aldehyde oxidase/xanthine dehydrogenase, molybdopterin binding domain"/>
    <property type="match status" value="4"/>
</dbReference>
<dbReference type="InterPro" id="IPR037165">
    <property type="entry name" value="AldOxase/xan_DH_Mopterin-bd_sf"/>
</dbReference>
<dbReference type="PANTHER" id="PTHR11908:SF157">
    <property type="entry name" value="XANTHINE DEHYDROGENASE SUBUNIT D-RELATED"/>
    <property type="match status" value="1"/>
</dbReference>
<name>A0A0M0BNQ9_9ARCH</name>
<evidence type="ECO:0000259" key="1">
    <source>
        <dbReference type="SMART" id="SM01008"/>
    </source>
</evidence>
<dbReference type="PATRIC" id="fig|1685127.3.peg.1347"/>
<dbReference type="PANTHER" id="PTHR11908">
    <property type="entry name" value="XANTHINE DEHYDROGENASE"/>
    <property type="match status" value="1"/>
</dbReference>
<organism evidence="2 3">
    <name type="scientific">miscellaneous Crenarchaeota group-15 archaeon DG-45</name>
    <dbReference type="NCBI Taxonomy" id="1685127"/>
    <lineage>
        <taxon>Archaea</taxon>
        <taxon>Candidatus Bathyarchaeota</taxon>
        <taxon>MCG-15</taxon>
    </lineage>
</organism>
<dbReference type="InterPro" id="IPR016208">
    <property type="entry name" value="Ald_Oxase/xanthine_DH-like"/>
</dbReference>
<dbReference type="Pfam" id="PF02738">
    <property type="entry name" value="MoCoBD_1"/>
    <property type="match status" value="1"/>
</dbReference>
<dbReference type="InterPro" id="IPR046867">
    <property type="entry name" value="AldOxase/xan_DH_MoCoBD2"/>
</dbReference>
<dbReference type="Gene3D" id="3.90.1170.50">
    <property type="entry name" value="Aldehyde oxidase/xanthine dehydrogenase, a/b hammerhead"/>
    <property type="match status" value="1"/>
</dbReference>
<proteinExistence type="predicted"/>
<dbReference type="Pfam" id="PF01315">
    <property type="entry name" value="Ald_Xan_dh_C"/>
    <property type="match status" value="1"/>
</dbReference>
<protein>
    <submittedName>
        <fullName evidence="2">Carbon monoxide dehydrogenase</fullName>
    </submittedName>
</protein>
<feature type="domain" description="Aldehyde oxidase/xanthine dehydrogenase a/b hammerhead" evidence="1">
    <location>
        <begin position="24"/>
        <end position="134"/>
    </location>
</feature>
<dbReference type="SUPFAM" id="SSF54665">
    <property type="entry name" value="CO dehydrogenase molybdoprotein N-domain-like"/>
    <property type="match status" value="1"/>
</dbReference>
<dbReference type="InterPro" id="IPR036856">
    <property type="entry name" value="Ald_Oxase/Xan_DH_a/b_sf"/>
</dbReference>
<dbReference type="InterPro" id="IPR008274">
    <property type="entry name" value="AldOxase/xan_DH_MoCoBD1"/>
</dbReference>
<dbReference type="SUPFAM" id="SSF56003">
    <property type="entry name" value="Molybdenum cofactor-binding domain"/>
    <property type="match status" value="1"/>
</dbReference>
<dbReference type="EMBL" id="LFWZ01000046">
    <property type="protein sequence ID" value="KON29970.1"/>
    <property type="molecule type" value="Genomic_DNA"/>
</dbReference>
<reference evidence="2 3" key="1">
    <citation type="submission" date="2015-06" db="EMBL/GenBank/DDBJ databases">
        <title>New insights into the roles of widespread benthic archaea in carbon and nitrogen cycling.</title>
        <authorList>
            <person name="Lazar C.S."/>
            <person name="Baker B.J."/>
            <person name="Seitz K.W."/>
            <person name="Hyde A.S."/>
            <person name="Dick G.J."/>
            <person name="Hinrichs K.-U."/>
            <person name="Teske A.P."/>
        </authorList>
    </citation>
    <scope>NUCLEOTIDE SEQUENCE [LARGE SCALE GENOMIC DNA]</scope>
    <source>
        <strain evidence="2">DG-45</strain>
    </source>
</reference>
<dbReference type="Pfam" id="PF20256">
    <property type="entry name" value="MoCoBD_2"/>
    <property type="match status" value="1"/>
</dbReference>
<dbReference type="GO" id="GO:0005506">
    <property type="term" value="F:iron ion binding"/>
    <property type="evidence" value="ECO:0007669"/>
    <property type="project" value="InterPro"/>
</dbReference>
<evidence type="ECO:0000313" key="3">
    <source>
        <dbReference type="Proteomes" id="UP000037210"/>
    </source>
</evidence>
<dbReference type="AlphaFoldDB" id="A0A0M0BNQ9"/>
<dbReference type="GO" id="GO:0016491">
    <property type="term" value="F:oxidoreductase activity"/>
    <property type="evidence" value="ECO:0007669"/>
    <property type="project" value="InterPro"/>
</dbReference>
<comment type="caution">
    <text evidence="2">The sequence shown here is derived from an EMBL/GenBank/DDBJ whole genome shotgun (WGS) entry which is preliminary data.</text>
</comment>
<dbReference type="InterPro" id="IPR000674">
    <property type="entry name" value="Ald_Oxase/Xan_DH_a/b"/>
</dbReference>
<sequence length="782" mass="85282">MTQQKTFRLLGKKTIRKDGIAKVTGQEKFASDIAFPYMLHARVLKSPHPHAKVSFIDVSEAEKMGATVITFREIPDVRYCPRLVSTPEATYKDWQVLTNKPLFFGEPIAAVAAESEEEAQRAIEAIKVNFEVLEPSFDAIESMTPGKPLLHETIILKDDELNVENNIACQLEIAEGDVEKGFAESDLILEREYRTNRRYHNQLETKSAVVNPESGGGITVWSTTQSIHNSRLLLHQIFGIPMGKINVKKVALGGAFGSSIHVNPAVPIAVALALKARRPVKLSYTREEDMHDHVSYQMIFKLKLGAKKDGKLTAGELHATLDIGAHQIQAYPLLGCVVGWWVSLYKLPHKKYVGKAVYTNKVPSCAFRGYGNPQISWAVESLMDELSEALGINPLEIRLKNYLGKGDVFWGQGPTVKSVIQSCGVEEILKKGSKIIGWENRPRFGEQKGRHRRGMGLGRGFHTSSAGAPVPSTVVDHGGAMLKINEDGTLDYITALMDHGGGTLTAHAKIIAEELCVPLENVNIVVADTQTTIYDVCTHASRGVYSGGGAAHKVAKQVKQKLLEYASKILDAYPHALKIRPDEELGQGVIYAEGIEGKEITIGEVTSIARHKNWGTIAAVDSLRQGSCPPHFTGYFVEVEVDTETGKVKPIRVVAGADIGTVVNPDLAAGQVHGGFVKGWSMATLEDTQYDPESGDLMNRGFINNYKTPPPPDLPRLEDFIVFFADTYEPTGPFGAKGIGEGALNPVAGAVANAISNAVGIRFYDLPITPIRILKAIKEEGG</sequence>
<evidence type="ECO:0000313" key="2">
    <source>
        <dbReference type="EMBL" id="KON29970.1"/>
    </source>
</evidence>
<dbReference type="SMART" id="SM01008">
    <property type="entry name" value="Ald_Xan_dh_C"/>
    <property type="match status" value="1"/>
</dbReference>
<accession>A0A0M0BNQ9</accession>
<dbReference type="Proteomes" id="UP000037210">
    <property type="component" value="Unassembled WGS sequence"/>
</dbReference>
<gene>
    <name evidence="2" type="ORF">AC482_05070</name>
</gene>